<protein>
    <submittedName>
        <fullName evidence="1">dUTPase</fullName>
    </submittedName>
</protein>
<dbReference type="Proteomes" id="UP000188597">
    <property type="component" value="Unassembled WGS sequence"/>
</dbReference>
<name>A0A1V3GAG8_9BACL</name>
<accession>A0A1V3GAG8</accession>
<evidence type="ECO:0000313" key="1">
    <source>
        <dbReference type="EMBL" id="OOE13844.1"/>
    </source>
</evidence>
<dbReference type="EMBL" id="MQMF01000001">
    <property type="protein sequence ID" value="OOE13844.1"/>
    <property type="molecule type" value="Genomic_DNA"/>
</dbReference>
<dbReference type="InterPro" id="IPR014871">
    <property type="entry name" value="dUTPase/dCTP_pyrophosphatase"/>
</dbReference>
<reference evidence="1 2" key="1">
    <citation type="submission" date="2016-11" db="EMBL/GenBank/DDBJ databases">
        <authorList>
            <person name="Jaros S."/>
            <person name="Januszkiewicz K."/>
            <person name="Wedrychowicz H."/>
        </authorList>
    </citation>
    <scope>NUCLEOTIDE SEQUENCE [LARGE SCALE GENOMIC DNA]</scope>
    <source>
        <strain evidence="1 2">Con a/3</strain>
    </source>
</reference>
<sequence length="164" mass="19329">MNFEQLFLMQQQLNERIVNKYNLHDKELYEEHLFALIVELGELANETRCFKYWSIKPPSPRNVILEEYVDGFHFILSLGLDLNINKNEISFIESTNSEKTVIEQFLSLYKIISQLQVNKSKNVYLLLLSNYLDLGYMLGFTNDDIVTAYFDKNAVNHERQDTGY</sequence>
<dbReference type="OrthoDB" id="5506143at2"/>
<dbReference type="SUPFAM" id="SSF101386">
    <property type="entry name" value="all-alpha NTP pyrophosphatases"/>
    <property type="match status" value="1"/>
</dbReference>
<dbReference type="InterPro" id="IPR016947">
    <property type="entry name" value="UCP030140"/>
</dbReference>
<dbReference type="CDD" id="cd11527">
    <property type="entry name" value="NTP-PPase_dUTPase"/>
    <property type="match status" value="1"/>
</dbReference>
<proteinExistence type="predicted"/>
<dbReference type="Gene3D" id="1.10.4010.10">
    <property type="entry name" value="Type II deoxyuridine triphosphatase"/>
    <property type="match status" value="1"/>
</dbReference>
<dbReference type="PIRSF" id="PIRSF030140">
    <property type="entry name" value="UCP030140"/>
    <property type="match status" value="1"/>
</dbReference>
<gene>
    <name evidence="1" type="ORF">UN64_01110</name>
</gene>
<dbReference type="Pfam" id="PF08761">
    <property type="entry name" value="dUTPase_2"/>
    <property type="match status" value="1"/>
</dbReference>
<dbReference type="AlphaFoldDB" id="A0A1V3GAG8"/>
<organism evidence="1 2">
    <name type="scientific">Fictibacillus arsenicus</name>
    <dbReference type="NCBI Taxonomy" id="255247"/>
    <lineage>
        <taxon>Bacteria</taxon>
        <taxon>Bacillati</taxon>
        <taxon>Bacillota</taxon>
        <taxon>Bacilli</taxon>
        <taxon>Bacillales</taxon>
        <taxon>Fictibacillaceae</taxon>
        <taxon>Fictibacillus</taxon>
    </lineage>
</organism>
<evidence type="ECO:0000313" key="2">
    <source>
        <dbReference type="Proteomes" id="UP000188597"/>
    </source>
</evidence>
<dbReference type="RefSeq" id="WP_077359268.1">
    <property type="nucleotide sequence ID" value="NZ_MQMF01000001.1"/>
</dbReference>
<comment type="caution">
    <text evidence="1">The sequence shown here is derived from an EMBL/GenBank/DDBJ whole genome shotgun (WGS) entry which is preliminary data.</text>
</comment>